<dbReference type="SMART" id="SM00860">
    <property type="entry name" value="SMI1_KNR4"/>
    <property type="match status" value="1"/>
</dbReference>
<reference evidence="2 3" key="1">
    <citation type="submission" date="2022-11" db="EMBL/GenBank/DDBJ databases">
        <title>Minimal conservation of predation-associated metabolite biosynthetic gene clusters underscores biosynthetic potential of Myxococcota including descriptions for ten novel species: Archangium lansinium sp. nov., Myxococcus landrumus sp. nov., Nannocystis bai.</title>
        <authorList>
            <person name="Ahearne A."/>
            <person name="Stevens C."/>
            <person name="Dowd S."/>
        </authorList>
    </citation>
    <scope>NUCLEOTIDE SEQUENCE [LARGE SCALE GENOMIC DNA]</scope>
    <source>
        <strain evidence="2 3">BB15-2</strain>
    </source>
</reference>
<gene>
    <name evidence="2" type="ORF">POL25_28285</name>
</gene>
<protein>
    <submittedName>
        <fullName evidence="2">SMI1/KNR4 family protein</fullName>
    </submittedName>
</protein>
<evidence type="ECO:0000259" key="1">
    <source>
        <dbReference type="SMART" id="SM00860"/>
    </source>
</evidence>
<proteinExistence type="predicted"/>
<accession>A0ABT5E4P1</accession>
<dbReference type="Pfam" id="PF09346">
    <property type="entry name" value="SMI1_KNR4"/>
    <property type="match status" value="1"/>
</dbReference>
<name>A0ABT5E4P1_9BACT</name>
<feature type="domain" description="Knr4/Smi1-like" evidence="1">
    <location>
        <begin position="117"/>
        <end position="269"/>
    </location>
</feature>
<dbReference type="SUPFAM" id="SSF160631">
    <property type="entry name" value="SMI1/KNR4-like"/>
    <property type="match status" value="1"/>
</dbReference>
<dbReference type="InterPro" id="IPR037883">
    <property type="entry name" value="Knr4/Smi1-like_sf"/>
</dbReference>
<dbReference type="EMBL" id="JAQNDL010000003">
    <property type="protein sequence ID" value="MDC0720836.1"/>
    <property type="molecule type" value="Genomic_DNA"/>
</dbReference>
<organism evidence="2 3">
    <name type="scientific">Nannocystis bainbridge</name>
    <dbReference type="NCBI Taxonomy" id="2995303"/>
    <lineage>
        <taxon>Bacteria</taxon>
        <taxon>Pseudomonadati</taxon>
        <taxon>Myxococcota</taxon>
        <taxon>Polyangia</taxon>
        <taxon>Nannocystales</taxon>
        <taxon>Nannocystaceae</taxon>
        <taxon>Nannocystis</taxon>
    </lineage>
</organism>
<keyword evidence="3" id="KW-1185">Reference proteome</keyword>
<comment type="caution">
    <text evidence="2">The sequence shown here is derived from an EMBL/GenBank/DDBJ whole genome shotgun (WGS) entry which is preliminary data.</text>
</comment>
<dbReference type="Proteomes" id="UP001221686">
    <property type="component" value="Unassembled WGS sequence"/>
</dbReference>
<evidence type="ECO:0000313" key="3">
    <source>
        <dbReference type="Proteomes" id="UP001221686"/>
    </source>
</evidence>
<sequence>MTIQPLRHVNVILQPGLTSVGTSRELGYLFESRGAFVSESWLTDAVPVDAETLVVVREASSDMAERARARGARVVAEADVRELLGPPLVDYRARLEASLAGARENGLRILRLATPPGATDEQLARVEAKLGFALPAALRSFYQQMNGLSLAFHSSRGGFADGIHDPTVPLAVESRVPLAWHEAADEGGDFWAAIHEAPRPTDGAPFLVGVICIPDIETVFFTDWTETCGNFDADTLLFDAFHSYHSTALRVDRARGELFIVPVDDYFANLDFGRVDIEVYLERILVSSGSARSVSTKWPRVSADLQLVEFVDE</sequence>
<evidence type="ECO:0000313" key="2">
    <source>
        <dbReference type="EMBL" id="MDC0720836.1"/>
    </source>
</evidence>
<dbReference type="RefSeq" id="WP_272089345.1">
    <property type="nucleotide sequence ID" value="NZ_JAQNDL010000003.1"/>
</dbReference>
<dbReference type="InterPro" id="IPR018958">
    <property type="entry name" value="Knr4/Smi1-like_dom"/>
</dbReference>